<evidence type="ECO:0000313" key="2">
    <source>
        <dbReference type="Proteomes" id="UP001499930"/>
    </source>
</evidence>
<proteinExistence type="predicted"/>
<protein>
    <submittedName>
        <fullName evidence="1">Tat pathway signal protein</fullName>
    </submittedName>
</protein>
<reference evidence="2" key="1">
    <citation type="journal article" date="2019" name="Int. J. Syst. Evol. Microbiol.">
        <title>The Global Catalogue of Microorganisms (GCM) 10K type strain sequencing project: providing services to taxonomists for standard genome sequencing and annotation.</title>
        <authorList>
            <consortium name="The Broad Institute Genomics Platform"/>
            <consortium name="The Broad Institute Genome Sequencing Center for Infectious Disease"/>
            <person name="Wu L."/>
            <person name="Ma J."/>
        </authorList>
    </citation>
    <scope>NUCLEOTIDE SEQUENCE [LARGE SCALE GENOMIC DNA]</scope>
    <source>
        <strain evidence="2">JCM 3106</strain>
    </source>
</reference>
<dbReference type="Proteomes" id="UP001499930">
    <property type="component" value="Unassembled WGS sequence"/>
</dbReference>
<organism evidence="1 2">
    <name type="scientific">Streptosporangium longisporum</name>
    <dbReference type="NCBI Taxonomy" id="46187"/>
    <lineage>
        <taxon>Bacteria</taxon>
        <taxon>Bacillati</taxon>
        <taxon>Actinomycetota</taxon>
        <taxon>Actinomycetes</taxon>
        <taxon>Streptosporangiales</taxon>
        <taxon>Streptosporangiaceae</taxon>
        <taxon>Streptosporangium</taxon>
    </lineage>
</organism>
<dbReference type="EMBL" id="BAAAWD010000019">
    <property type="protein sequence ID" value="GAA3032038.1"/>
    <property type="molecule type" value="Genomic_DNA"/>
</dbReference>
<comment type="caution">
    <text evidence="1">The sequence shown here is derived from an EMBL/GenBank/DDBJ whole genome shotgun (WGS) entry which is preliminary data.</text>
</comment>
<keyword evidence="2" id="KW-1185">Reference proteome</keyword>
<gene>
    <name evidence="1" type="ORF">GCM10017559_69060</name>
</gene>
<evidence type="ECO:0000313" key="1">
    <source>
        <dbReference type="EMBL" id="GAA3032038.1"/>
    </source>
</evidence>
<accession>A0ABP6L6Z5</accession>
<name>A0ABP6L6Z5_9ACTN</name>
<sequence length="446" mass="47364">MAPKRARPIANLALAAAIEAAGWTRAATARHINAVAAETGTPLHYDHSTVGHWLTGTTPRPEGISAGVEAFRRGLHRSDLVPADLGWPEVAGLVEAADDPWQGDVVARLTALGEDDMLRRRTVLTAGAFSLAGFAAPPPADPARASARRGGAGDVERIRETARRFGDLDDLYGGGHARHAVAAYLVHDVAPLLHGTTGRARPDLFRAAAELTYLAAYMAMDAGANGLALRYYVQTVRLADEAGDRVLRATSLRSMAVQARELGHDQEALSLADAAASALGGRAPGRTVAWVTGMQAEAHAGVADRQDALALLRRTEAQLERVDSLPEAEWTGNYRRESLEHQTGLALTALGDHVAAAEHYAASAGSRRPVERRTRAVVGLRCARAHLQAGDAERAAAAVLGLRPTLEGVVSARVRGELRLLRWGWARCRSDAHVAEADVLVAGLLR</sequence>